<reference evidence="2" key="1">
    <citation type="submission" date="2015-07" db="EMBL/GenBank/DDBJ databases">
        <title>Draft Genome Sequences of Anaerolinea thermolimosa IMO-1, Bellilinea caldifistulae GOMI-1, Leptolinea tardivitalis YMTK-2, Levilinea saccharolytica KIBI-1,Longilinea arvoryzae KOME-1, Previously Described as Members of the Anaerolineaceae (Chloroflexi).</title>
        <authorList>
            <person name="Sekiguchi Y."/>
            <person name="Ohashi A."/>
            <person name="Matsuura N."/>
            <person name="Tourlousse M.D."/>
        </authorList>
    </citation>
    <scope>NUCLEOTIDE SEQUENCE [LARGE SCALE GENOMIC DNA]</scope>
    <source>
        <strain evidence="2">KOME-1</strain>
    </source>
</reference>
<feature type="compositionally biased region" description="Basic and acidic residues" evidence="1">
    <location>
        <begin position="116"/>
        <end position="125"/>
    </location>
</feature>
<dbReference type="RefSeq" id="WP_075074112.1">
    <property type="nucleotide sequence ID" value="NZ_DF967972.1"/>
</dbReference>
<sequence>MFKFGFGQEWFDKDGGAGGGAGSGDGASGNPPAPGASAGGTGSSGTGGTGNVPGDQGKNASGEQNGNPPAGAIVFQSQADIDKVIQERLDRAKKRAEEDTKKATDAATAAAAAKNGEWEKVAHQHEQTLNEQAKKLEEFDALQEKATKFEDALKKQLETLRKDLPASITALLDKLDAAEQLEWLAVNRESLTKKGPDGVPPTPPPNGDGDGKASEEARKTFQRQSRSWF</sequence>
<dbReference type="Proteomes" id="UP000055060">
    <property type="component" value="Unassembled WGS sequence"/>
</dbReference>
<dbReference type="AlphaFoldDB" id="A0A0S7BH22"/>
<feature type="compositionally biased region" description="Basic and acidic residues" evidence="1">
    <location>
        <begin position="92"/>
        <end position="104"/>
    </location>
</feature>
<feature type="region of interest" description="Disordered" evidence="1">
    <location>
        <begin position="189"/>
        <end position="229"/>
    </location>
</feature>
<feature type="compositionally biased region" description="Gly residues" evidence="1">
    <location>
        <begin position="16"/>
        <end position="27"/>
    </location>
</feature>
<feature type="compositionally biased region" description="Basic and acidic residues" evidence="1">
    <location>
        <begin position="209"/>
        <end position="219"/>
    </location>
</feature>
<evidence type="ECO:0000256" key="1">
    <source>
        <dbReference type="SAM" id="MobiDB-lite"/>
    </source>
</evidence>
<feature type="region of interest" description="Disordered" evidence="1">
    <location>
        <begin position="92"/>
        <end position="125"/>
    </location>
</feature>
<feature type="compositionally biased region" description="Polar residues" evidence="1">
    <location>
        <begin position="58"/>
        <end position="67"/>
    </location>
</feature>
<organism evidence="2">
    <name type="scientific">Longilinea arvoryzae</name>
    <dbReference type="NCBI Taxonomy" id="360412"/>
    <lineage>
        <taxon>Bacteria</taxon>
        <taxon>Bacillati</taxon>
        <taxon>Chloroflexota</taxon>
        <taxon>Anaerolineae</taxon>
        <taxon>Anaerolineales</taxon>
        <taxon>Anaerolineaceae</taxon>
        <taxon>Longilinea</taxon>
    </lineage>
</organism>
<feature type="compositionally biased region" description="Gly residues" evidence="1">
    <location>
        <begin position="37"/>
        <end position="51"/>
    </location>
</feature>
<feature type="region of interest" description="Disordered" evidence="1">
    <location>
        <begin position="1"/>
        <end position="78"/>
    </location>
</feature>
<accession>A0A0S7BH22</accession>
<feature type="compositionally biased region" description="Low complexity" evidence="1">
    <location>
        <begin position="105"/>
        <end position="114"/>
    </location>
</feature>
<gene>
    <name evidence="2" type="ORF">LARV_02668</name>
</gene>
<protein>
    <submittedName>
        <fullName evidence="2">Uncharacterized protein</fullName>
    </submittedName>
</protein>
<evidence type="ECO:0000313" key="3">
    <source>
        <dbReference type="Proteomes" id="UP000055060"/>
    </source>
</evidence>
<name>A0A0S7BH22_9CHLR</name>
<evidence type="ECO:0000313" key="2">
    <source>
        <dbReference type="EMBL" id="GAP14889.1"/>
    </source>
</evidence>
<proteinExistence type="predicted"/>
<keyword evidence="3" id="KW-1185">Reference proteome</keyword>
<dbReference type="EMBL" id="DF967972">
    <property type="protein sequence ID" value="GAP14889.1"/>
    <property type="molecule type" value="Genomic_DNA"/>
</dbReference>
<dbReference type="STRING" id="360412.LARV_02668"/>